<dbReference type="Pfam" id="PF02574">
    <property type="entry name" value="S-methyl_trans"/>
    <property type="match status" value="1"/>
</dbReference>
<keyword evidence="3" id="KW-0479">Metal-binding</keyword>
<comment type="caution">
    <text evidence="5">The sequence shown here is derived from an EMBL/GenBank/DDBJ whole genome shotgun (WGS) entry which is preliminary data.</text>
</comment>
<sequence length="331" mass="36260">MSARTQTNTNPRYRHALPQLQGATYLTDGGQETDLIFNQGIPIKAFAAHTLLPDKKGRAALTNYYRGFLSLAQRMNTGFILDAQTWKAHAHWADDLGESLEDIEAANHTSVAYIAALRESCVGATQQPIVLNASLGPRGDAYAPDYHISAKEAEDYHAQQVNWLAASTVDMLTAMTFTQSEEAIGAVRAAHKAKMPIAVSFTVETNGLLPTGQSLADAIDQVDRETNSQAIYFMINCAHPDHFPGALSDTNLNEKNWAKRIKGIRCNASRMSHAELDNCETLDAGTPSELGQQYQEIYSRMPWLNIFGGCCGSDLRHLTEIAHSILPGPDK</sequence>
<dbReference type="GO" id="GO:0032259">
    <property type="term" value="P:methylation"/>
    <property type="evidence" value="ECO:0007669"/>
    <property type="project" value="UniProtKB-KW"/>
</dbReference>
<accession>A0A0H2MLL7</accession>
<keyword evidence="2 3" id="KW-0808">Transferase</keyword>
<feature type="binding site" evidence="3">
    <location>
        <position position="237"/>
    </location>
    <ligand>
        <name>Zn(2+)</name>
        <dbReference type="ChEBI" id="CHEBI:29105"/>
    </ligand>
</feature>
<dbReference type="GO" id="GO:0008168">
    <property type="term" value="F:methyltransferase activity"/>
    <property type="evidence" value="ECO:0007669"/>
    <property type="project" value="UniProtKB-UniRule"/>
</dbReference>
<reference evidence="5 6" key="1">
    <citation type="submission" date="2015-03" db="EMBL/GenBank/DDBJ databases">
        <title>Genome Sequence of Kiloniella spongiae MEBiC09566, isolated from a marine sponge.</title>
        <authorList>
            <person name="Shao Z."/>
            <person name="Wang L."/>
            <person name="Li X."/>
        </authorList>
    </citation>
    <scope>NUCLEOTIDE SEQUENCE [LARGE SCALE GENOMIC DNA]</scope>
    <source>
        <strain evidence="5 6">MEBiC09566</strain>
    </source>
</reference>
<evidence type="ECO:0000313" key="6">
    <source>
        <dbReference type="Proteomes" id="UP000035444"/>
    </source>
</evidence>
<evidence type="ECO:0000256" key="2">
    <source>
        <dbReference type="ARBA" id="ARBA00022679"/>
    </source>
</evidence>
<dbReference type="SUPFAM" id="SSF82282">
    <property type="entry name" value="Homocysteine S-methyltransferase"/>
    <property type="match status" value="1"/>
</dbReference>
<protein>
    <recommendedName>
        <fullName evidence="4">Hcy-binding domain-containing protein</fullName>
    </recommendedName>
</protein>
<feature type="domain" description="Hcy-binding" evidence="4">
    <location>
        <begin position="13"/>
        <end position="325"/>
    </location>
</feature>
<keyword evidence="6" id="KW-1185">Reference proteome</keyword>
<dbReference type="OrthoDB" id="9803687at2"/>
<proteinExistence type="predicted"/>
<dbReference type="InterPro" id="IPR036589">
    <property type="entry name" value="HCY_dom_sf"/>
</dbReference>
<gene>
    <name evidence="5" type="ORF">WH96_04645</name>
</gene>
<organism evidence="5 6">
    <name type="scientific">Kiloniella spongiae</name>
    <dbReference type="NCBI Taxonomy" id="1489064"/>
    <lineage>
        <taxon>Bacteria</taxon>
        <taxon>Pseudomonadati</taxon>
        <taxon>Pseudomonadota</taxon>
        <taxon>Alphaproteobacteria</taxon>
        <taxon>Rhodospirillales</taxon>
        <taxon>Kiloniellaceae</taxon>
        <taxon>Kiloniella</taxon>
    </lineage>
</organism>
<comment type="cofactor">
    <cofactor evidence="3">
        <name>Zn(2+)</name>
        <dbReference type="ChEBI" id="CHEBI:29105"/>
    </cofactor>
</comment>
<keyword evidence="3" id="KW-0862">Zinc</keyword>
<evidence type="ECO:0000256" key="3">
    <source>
        <dbReference type="PROSITE-ProRule" id="PRU00333"/>
    </source>
</evidence>
<feature type="binding site" evidence="3">
    <location>
        <position position="310"/>
    </location>
    <ligand>
        <name>Zn(2+)</name>
        <dbReference type="ChEBI" id="CHEBI:29105"/>
    </ligand>
</feature>
<dbReference type="AlphaFoldDB" id="A0A0H2MLL7"/>
<dbReference type="PANTHER" id="PTHR11103:SF18">
    <property type="entry name" value="SLR1189 PROTEIN"/>
    <property type="match status" value="1"/>
</dbReference>
<dbReference type="PROSITE" id="PS50970">
    <property type="entry name" value="HCY"/>
    <property type="match status" value="1"/>
</dbReference>
<dbReference type="GO" id="GO:0046872">
    <property type="term" value="F:metal ion binding"/>
    <property type="evidence" value="ECO:0007669"/>
    <property type="project" value="UniProtKB-KW"/>
</dbReference>
<dbReference type="PANTHER" id="PTHR11103">
    <property type="entry name" value="SLR1189 PROTEIN"/>
    <property type="match status" value="1"/>
</dbReference>
<feature type="binding site" evidence="3">
    <location>
        <position position="311"/>
    </location>
    <ligand>
        <name>Zn(2+)</name>
        <dbReference type="ChEBI" id="CHEBI:29105"/>
    </ligand>
</feature>
<evidence type="ECO:0000313" key="5">
    <source>
        <dbReference type="EMBL" id="KLN61632.1"/>
    </source>
</evidence>
<evidence type="ECO:0000259" key="4">
    <source>
        <dbReference type="PROSITE" id="PS50970"/>
    </source>
</evidence>
<dbReference type="RefSeq" id="WP_047762967.1">
    <property type="nucleotide sequence ID" value="NZ_LAQL01000003.1"/>
</dbReference>
<keyword evidence="1 3" id="KW-0489">Methyltransferase</keyword>
<dbReference type="Proteomes" id="UP000035444">
    <property type="component" value="Unassembled WGS sequence"/>
</dbReference>
<dbReference type="EMBL" id="LAQL01000003">
    <property type="protein sequence ID" value="KLN61632.1"/>
    <property type="molecule type" value="Genomic_DNA"/>
</dbReference>
<dbReference type="Gene3D" id="3.20.20.330">
    <property type="entry name" value="Homocysteine-binding-like domain"/>
    <property type="match status" value="1"/>
</dbReference>
<dbReference type="InterPro" id="IPR003726">
    <property type="entry name" value="HCY_dom"/>
</dbReference>
<dbReference type="STRING" id="1489064.WH96_04645"/>
<name>A0A0H2MLL7_9PROT</name>
<evidence type="ECO:0000256" key="1">
    <source>
        <dbReference type="ARBA" id="ARBA00022603"/>
    </source>
</evidence>